<comment type="subcellular location">
    <subcellularLocation>
        <location evidence="1">Membrane</location>
        <topology evidence="1">Multi-pass membrane protein</topology>
    </subcellularLocation>
</comment>
<dbReference type="AlphaFoldDB" id="A0A9P4XYW5"/>
<evidence type="ECO:0000313" key="9">
    <source>
        <dbReference type="Proteomes" id="UP000803844"/>
    </source>
</evidence>
<dbReference type="Proteomes" id="UP000803844">
    <property type="component" value="Unassembled WGS sequence"/>
</dbReference>
<dbReference type="GeneID" id="63840718"/>
<evidence type="ECO:0000256" key="7">
    <source>
        <dbReference type="SAM" id="SignalP"/>
    </source>
</evidence>
<dbReference type="PANTHER" id="PTHR23423">
    <property type="entry name" value="ORGANIC SOLUTE TRANSPORTER-RELATED"/>
    <property type="match status" value="1"/>
</dbReference>
<keyword evidence="2 6" id="KW-0812">Transmembrane</keyword>
<feature type="region of interest" description="Disordered" evidence="5">
    <location>
        <begin position="250"/>
        <end position="304"/>
    </location>
</feature>
<dbReference type="InterPro" id="IPR005178">
    <property type="entry name" value="Ostalpha/TMEM184C"/>
</dbReference>
<feature type="transmembrane region" description="Helical" evidence="6">
    <location>
        <begin position="93"/>
        <end position="111"/>
    </location>
</feature>
<dbReference type="Pfam" id="PF03619">
    <property type="entry name" value="Solute_trans_a"/>
    <property type="match status" value="1"/>
</dbReference>
<dbReference type="GO" id="GO:0016020">
    <property type="term" value="C:membrane"/>
    <property type="evidence" value="ECO:0007669"/>
    <property type="project" value="UniProtKB-SubCell"/>
</dbReference>
<evidence type="ECO:0000256" key="6">
    <source>
        <dbReference type="SAM" id="Phobius"/>
    </source>
</evidence>
<evidence type="ECO:0000256" key="5">
    <source>
        <dbReference type="SAM" id="MobiDB-lite"/>
    </source>
</evidence>
<keyword evidence="4 6" id="KW-0472">Membrane</keyword>
<organism evidence="8 9">
    <name type="scientific">Cryphonectria parasitica (strain ATCC 38755 / EP155)</name>
    <dbReference type="NCBI Taxonomy" id="660469"/>
    <lineage>
        <taxon>Eukaryota</taxon>
        <taxon>Fungi</taxon>
        <taxon>Dikarya</taxon>
        <taxon>Ascomycota</taxon>
        <taxon>Pezizomycotina</taxon>
        <taxon>Sordariomycetes</taxon>
        <taxon>Sordariomycetidae</taxon>
        <taxon>Diaporthales</taxon>
        <taxon>Cryphonectriaceae</taxon>
        <taxon>Cryphonectria-Endothia species complex</taxon>
        <taxon>Cryphonectria</taxon>
    </lineage>
</organism>
<keyword evidence="9" id="KW-1185">Reference proteome</keyword>
<dbReference type="RefSeq" id="XP_040774412.1">
    <property type="nucleotide sequence ID" value="XM_040923589.1"/>
</dbReference>
<evidence type="ECO:0000256" key="2">
    <source>
        <dbReference type="ARBA" id="ARBA00022692"/>
    </source>
</evidence>
<dbReference type="EMBL" id="MU032349">
    <property type="protein sequence ID" value="KAF3763451.1"/>
    <property type="molecule type" value="Genomic_DNA"/>
</dbReference>
<feature type="compositionally biased region" description="Low complexity" evidence="5">
    <location>
        <begin position="250"/>
        <end position="262"/>
    </location>
</feature>
<reference evidence="8" key="1">
    <citation type="journal article" date="2020" name="Phytopathology">
        <title>Genome sequence of the chestnut blight fungus Cryphonectria parasitica EP155: A fundamental resource for an archetypical invasive plant pathogen.</title>
        <authorList>
            <person name="Crouch J.A."/>
            <person name="Dawe A."/>
            <person name="Aerts A."/>
            <person name="Barry K."/>
            <person name="Churchill A.C.L."/>
            <person name="Grimwood J."/>
            <person name="Hillman B."/>
            <person name="Milgroom M.G."/>
            <person name="Pangilinan J."/>
            <person name="Smith M."/>
            <person name="Salamov A."/>
            <person name="Schmutz J."/>
            <person name="Yadav J."/>
            <person name="Grigoriev I.V."/>
            <person name="Nuss D."/>
        </authorList>
    </citation>
    <scope>NUCLEOTIDE SEQUENCE</scope>
    <source>
        <strain evidence="8">EP155</strain>
    </source>
</reference>
<feature type="compositionally biased region" description="Basic and acidic residues" evidence="5">
    <location>
        <begin position="270"/>
        <end position="304"/>
    </location>
</feature>
<evidence type="ECO:0000256" key="3">
    <source>
        <dbReference type="ARBA" id="ARBA00022989"/>
    </source>
</evidence>
<evidence type="ECO:0000256" key="4">
    <source>
        <dbReference type="ARBA" id="ARBA00023136"/>
    </source>
</evidence>
<gene>
    <name evidence="8" type="ORF">M406DRAFT_357098</name>
</gene>
<proteinExistence type="predicted"/>
<comment type="caution">
    <text evidence="8">The sequence shown here is derived from an EMBL/GenBank/DDBJ whole genome shotgun (WGS) entry which is preliminary data.</text>
</comment>
<dbReference type="SMART" id="SM01417">
    <property type="entry name" value="Solute_trans_a"/>
    <property type="match status" value="1"/>
</dbReference>
<feature type="chain" id="PRO_5040345946" evidence="7">
    <location>
        <begin position="21"/>
        <end position="304"/>
    </location>
</feature>
<protein>
    <submittedName>
        <fullName evidence="8">Uncharacterized protein</fullName>
    </submittedName>
</protein>
<accession>A0A9P4XYW5</accession>
<feature type="signal peptide" evidence="7">
    <location>
        <begin position="1"/>
        <end position="20"/>
    </location>
</feature>
<feature type="transmembrane region" description="Helical" evidence="6">
    <location>
        <begin position="131"/>
        <end position="150"/>
    </location>
</feature>
<feature type="transmembrane region" description="Helical" evidence="6">
    <location>
        <begin position="170"/>
        <end position="193"/>
    </location>
</feature>
<evidence type="ECO:0000256" key="1">
    <source>
        <dbReference type="ARBA" id="ARBA00004141"/>
    </source>
</evidence>
<keyword evidence="3 6" id="KW-1133">Transmembrane helix</keyword>
<evidence type="ECO:0000313" key="8">
    <source>
        <dbReference type="EMBL" id="KAF3763451.1"/>
    </source>
</evidence>
<keyword evidence="7" id="KW-0732">Signal</keyword>
<sequence length="304" mass="34475">MMQSMALANFFLLLLEFISPHENQRDFFFSGLQVPSKRGKAPKNGLKWYKRKWFCVFQYPVVQLLVTIATDVTNSPKINIYCANSNKPYFGHLWLNLVHILSLITAVISCLRFYKLLKAELSGHKPLSKLFAFKLMVGLNFLMNIIFWVLNDINPSPLSPTNTMSEADAVAGIPAIVNCCLMVPFSIFFHYAYDVGPYIIGRHHVEAGRGDSRYLHYQGGFLGIRAFTGMLNPSELLGAIAFAFKMGRGSNSSSSMNGNSRGFDTVTSSESRDRGYSHEMGRRDQRRMNKYGRGDHSGRYDHRR</sequence>
<dbReference type="OrthoDB" id="5348404at2759"/>
<name>A0A9P4XYW5_CRYP1</name>